<sequence length="470" mass="53007">MEDDKKKKRNKKKKNKQNKTTEEVAVGADQNPVTTGHNDDIGGQAFEKADIQNGQVDLDRHQTNGTESPILDEAERQHLLQKEATLKQTIKQLQNERESRTRMEATLEEKIKQLQNESDSHKEKVSTFEETIKYLQKENDLHMQKEATLEETIKQLRSENDSLIQKEVGLDMNIAKLQSEKDAWLKKESELEEKISQLMDETSSLNVKRTSLEEKIKLLEAERDSWIRMESISRDTIASLNIDVTRLRMQVTDMEESRNNLIQENHQLKEDMSSLQLQTSSEVKKRTSEQEDFNTQMEAACALVDKLITENVELVEKVNELSVKLDNQIVASPPSSSIKKDPMITTISDALPMSESSENIPTLNQLECSREVAAIKEERNGVNHMHAEPAAVVINSSEPDNSGEIVQIPLDDNEVRDVESQQQVVEDNGEAGVPLTDAPLIGAPFRFVSFVAKYVSGADLVSNNSSNLGS</sequence>
<keyword evidence="2" id="KW-1185">Reference proteome</keyword>
<comment type="caution">
    <text evidence="1">The sequence shown here is derived from an EMBL/GenBank/DDBJ whole genome shotgun (WGS) entry which is preliminary data.</text>
</comment>
<evidence type="ECO:0000313" key="2">
    <source>
        <dbReference type="Proteomes" id="UP001164539"/>
    </source>
</evidence>
<name>A0ACC1WYI1_MELAZ</name>
<organism evidence="1 2">
    <name type="scientific">Melia azedarach</name>
    <name type="common">Chinaberry tree</name>
    <dbReference type="NCBI Taxonomy" id="155640"/>
    <lineage>
        <taxon>Eukaryota</taxon>
        <taxon>Viridiplantae</taxon>
        <taxon>Streptophyta</taxon>
        <taxon>Embryophyta</taxon>
        <taxon>Tracheophyta</taxon>
        <taxon>Spermatophyta</taxon>
        <taxon>Magnoliopsida</taxon>
        <taxon>eudicotyledons</taxon>
        <taxon>Gunneridae</taxon>
        <taxon>Pentapetalae</taxon>
        <taxon>rosids</taxon>
        <taxon>malvids</taxon>
        <taxon>Sapindales</taxon>
        <taxon>Meliaceae</taxon>
        <taxon>Melia</taxon>
    </lineage>
</organism>
<dbReference type="Proteomes" id="UP001164539">
    <property type="component" value="Chromosome 12"/>
</dbReference>
<proteinExistence type="predicted"/>
<gene>
    <name evidence="1" type="ORF">OWV82_021151</name>
</gene>
<dbReference type="EMBL" id="CM051405">
    <property type="protein sequence ID" value="KAJ4704206.1"/>
    <property type="molecule type" value="Genomic_DNA"/>
</dbReference>
<protein>
    <submittedName>
        <fullName evidence="1">Kinesin-1-like isoform X2</fullName>
    </submittedName>
</protein>
<evidence type="ECO:0000313" key="1">
    <source>
        <dbReference type="EMBL" id="KAJ4704206.1"/>
    </source>
</evidence>
<accession>A0ACC1WYI1</accession>
<reference evidence="1 2" key="1">
    <citation type="journal article" date="2023" name="Science">
        <title>Complex scaffold remodeling in plant triterpene biosynthesis.</title>
        <authorList>
            <person name="De La Pena R."/>
            <person name="Hodgson H."/>
            <person name="Liu J.C."/>
            <person name="Stephenson M.J."/>
            <person name="Martin A.C."/>
            <person name="Owen C."/>
            <person name="Harkess A."/>
            <person name="Leebens-Mack J."/>
            <person name="Jimenez L.E."/>
            <person name="Osbourn A."/>
            <person name="Sattely E.S."/>
        </authorList>
    </citation>
    <scope>NUCLEOTIDE SEQUENCE [LARGE SCALE GENOMIC DNA]</scope>
    <source>
        <strain evidence="2">cv. JPN11</strain>
        <tissue evidence="1">Leaf</tissue>
    </source>
</reference>